<dbReference type="OrthoDB" id="9765655at2"/>
<sequence>MTPTITVLEGDQTGQELLEEALRILDPAVTGVTVTFKHFDLSLDNRRATKNKVVYEAAESMKSTGLGLKAATITPAIKGDVGSPNAILRDQVDGTVIVRTGRRIPGIRPSGGAYAPISVVRMAVGGSYGAQESRQGTGLDEVASRTESITRRNCHAVAEFAFRHAQKLGVKVFGGPKFTVSPVYEGMLKEEMDAAAERFPDVVYEPQLIDATYALLLTNGGDGMVIPSLNRDGDCLSDFVLQMFGSIAGAESLLLSFDESWTPAVVMAEAPHGTAPSLQGKNIANPMAMILAGGALLRYINHPDARRAARAISESVFEAVQQGFSTPDLGGSCTTTEFTDEVIRRVASKLEVWQTLGS</sequence>
<dbReference type="PANTHER" id="PTHR11835:SF48">
    <property type="entry name" value="HOMOISOCITRATE DEHYDROGENASE, MITOCHONDRIAL"/>
    <property type="match status" value="1"/>
</dbReference>
<dbReference type="PANTHER" id="PTHR11835">
    <property type="entry name" value="DECARBOXYLATING DEHYDROGENASES-ISOCITRATE, ISOPROPYLMALATE, TARTRATE"/>
    <property type="match status" value="1"/>
</dbReference>
<proteinExistence type="inferred from homology"/>
<gene>
    <name evidence="3" type="ordered locus">Pcar_0575</name>
</gene>
<dbReference type="EMBL" id="CP000142">
    <property type="protein sequence ID" value="ABA87835.1"/>
    <property type="molecule type" value="Genomic_DNA"/>
</dbReference>
<dbReference type="Proteomes" id="UP000002534">
    <property type="component" value="Chromosome"/>
</dbReference>
<evidence type="ECO:0000256" key="1">
    <source>
        <dbReference type="ARBA" id="ARBA00007769"/>
    </source>
</evidence>
<dbReference type="STRING" id="338963.Pcar_0575"/>
<evidence type="ECO:0000313" key="3">
    <source>
        <dbReference type="EMBL" id="ABA87835.1"/>
    </source>
</evidence>
<dbReference type="GO" id="GO:0047046">
    <property type="term" value="F:homoisocitrate dehydrogenase activity"/>
    <property type="evidence" value="ECO:0007669"/>
    <property type="project" value="TreeGrafter"/>
</dbReference>
<protein>
    <submittedName>
        <fullName evidence="3">Isocitrate/isopropylmalate dehydrogenase superfamily protein</fullName>
    </submittedName>
</protein>
<dbReference type="SUPFAM" id="SSF53659">
    <property type="entry name" value="Isocitrate/Isopropylmalate dehydrogenase-like"/>
    <property type="match status" value="1"/>
</dbReference>
<dbReference type="HOGENOM" id="CLU_031953_0_1_7"/>
<dbReference type="InterPro" id="IPR024084">
    <property type="entry name" value="IsoPropMal-DH-like_dom"/>
</dbReference>
<feature type="domain" description="Isopropylmalate dehydrogenase-like" evidence="2">
    <location>
        <begin position="4"/>
        <end position="342"/>
    </location>
</feature>
<dbReference type="GO" id="GO:0004449">
    <property type="term" value="F:isocitrate dehydrogenase (NAD+) activity"/>
    <property type="evidence" value="ECO:0007669"/>
    <property type="project" value="TreeGrafter"/>
</dbReference>
<evidence type="ECO:0000313" key="4">
    <source>
        <dbReference type="Proteomes" id="UP000002534"/>
    </source>
</evidence>
<dbReference type="Gene3D" id="3.40.718.10">
    <property type="entry name" value="Isopropylmalate Dehydrogenase"/>
    <property type="match status" value="1"/>
</dbReference>
<dbReference type="GO" id="GO:0009085">
    <property type="term" value="P:lysine biosynthetic process"/>
    <property type="evidence" value="ECO:0007669"/>
    <property type="project" value="TreeGrafter"/>
</dbReference>
<dbReference type="RefSeq" id="WP_011340277.1">
    <property type="nucleotide sequence ID" value="NC_007498.2"/>
</dbReference>
<dbReference type="GO" id="GO:0006099">
    <property type="term" value="P:tricarboxylic acid cycle"/>
    <property type="evidence" value="ECO:0007669"/>
    <property type="project" value="TreeGrafter"/>
</dbReference>
<dbReference type="SMART" id="SM01329">
    <property type="entry name" value="Iso_dh"/>
    <property type="match status" value="1"/>
</dbReference>
<dbReference type="KEGG" id="pca:Pcar_0575"/>
<dbReference type="Pfam" id="PF00180">
    <property type="entry name" value="Iso_dh"/>
    <property type="match status" value="1"/>
</dbReference>
<organism evidence="3 4">
    <name type="scientific">Syntrophotalea carbinolica (strain DSM 2380 / NBRC 103641 / GraBd1)</name>
    <name type="common">Pelobacter carbinolicus</name>
    <dbReference type="NCBI Taxonomy" id="338963"/>
    <lineage>
        <taxon>Bacteria</taxon>
        <taxon>Pseudomonadati</taxon>
        <taxon>Thermodesulfobacteriota</taxon>
        <taxon>Desulfuromonadia</taxon>
        <taxon>Desulfuromonadales</taxon>
        <taxon>Syntrophotaleaceae</taxon>
        <taxon>Syntrophotalea</taxon>
    </lineage>
</organism>
<comment type="similarity">
    <text evidence="1">Belongs to the isocitrate and isopropylmalate dehydrogenases family.</text>
</comment>
<dbReference type="eggNOG" id="COG0473">
    <property type="taxonomic scope" value="Bacteria"/>
</dbReference>
<reference evidence="3 4" key="2">
    <citation type="journal article" date="2012" name="BMC Genomics">
        <title>The genome of Pelobacter carbinolicus reveals surprising metabolic capabilities and physiological features.</title>
        <authorList>
            <person name="Aklujkar M."/>
            <person name="Haveman S.A."/>
            <person name="Didonato R.Jr."/>
            <person name="Chertkov O."/>
            <person name="Han C.S."/>
            <person name="Land M.L."/>
            <person name="Brown P."/>
            <person name="Lovley D.R."/>
        </authorList>
    </citation>
    <scope>NUCLEOTIDE SEQUENCE [LARGE SCALE GENOMIC DNA]</scope>
    <source>
        <strain evidence="4">DSM 2380 / NBRC 103641 / GraBd1</strain>
    </source>
</reference>
<name>Q3A716_SYNC1</name>
<dbReference type="AlphaFoldDB" id="Q3A716"/>
<evidence type="ECO:0000259" key="2">
    <source>
        <dbReference type="SMART" id="SM01329"/>
    </source>
</evidence>
<accession>Q3A716</accession>
<keyword evidence="4" id="KW-1185">Reference proteome</keyword>
<dbReference type="GO" id="GO:0006102">
    <property type="term" value="P:isocitrate metabolic process"/>
    <property type="evidence" value="ECO:0007669"/>
    <property type="project" value="TreeGrafter"/>
</dbReference>
<reference evidence="4" key="1">
    <citation type="submission" date="2005-10" db="EMBL/GenBank/DDBJ databases">
        <title>Complete sequence of Pelobacter carbinolicus DSM 2380.</title>
        <authorList>
            <person name="Copeland A."/>
            <person name="Lucas S."/>
            <person name="Lapidus A."/>
            <person name="Barry K."/>
            <person name="Detter J.C."/>
            <person name="Glavina T."/>
            <person name="Hammon N."/>
            <person name="Israni S."/>
            <person name="Pitluck S."/>
            <person name="Chertkov O."/>
            <person name="Schmutz J."/>
            <person name="Larimer F."/>
            <person name="Land M."/>
            <person name="Kyrpides N."/>
            <person name="Ivanova N."/>
            <person name="Richardson P."/>
        </authorList>
    </citation>
    <scope>NUCLEOTIDE SEQUENCE [LARGE SCALE GENOMIC DNA]</scope>
    <source>
        <strain evidence="4">DSM 2380 / NBRC 103641 / GraBd1</strain>
    </source>
</reference>